<organism evidence="2 3">
    <name type="scientific">Methylobacterium phyllostachyos</name>
    <dbReference type="NCBI Taxonomy" id="582672"/>
    <lineage>
        <taxon>Bacteria</taxon>
        <taxon>Pseudomonadati</taxon>
        <taxon>Pseudomonadota</taxon>
        <taxon>Alphaproteobacteria</taxon>
        <taxon>Hyphomicrobiales</taxon>
        <taxon>Methylobacteriaceae</taxon>
        <taxon>Methylobacterium</taxon>
    </lineage>
</organism>
<accession>A0A1H0ANZ2</accession>
<evidence type="ECO:0000256" key="1">
    <source>
        <dbReference type="SAM" id="Phobius"/>
    </source>
</evidence>
<dbReference type="Proteomes" id="UP000198704">
    <property type="component" value="Unassembled WGS sequence"/>
</dbReference>
<proteinExistence type="predicted"/>
<evidence type="ECO:0000313" key="3">
    <source>
        <dbReference type="Proteomes" id="UP000198704"/>
    </source>
</evidence>
<protein>
    <submittedName>
        <fullName evidence="2">Uncharacterized protein</fullName>
    </submittedName>
</protein>
<keyword evidence="1" id="KW-0812">Transmembrane</keyword>
<dbReference type="OrthoDB" id="7999357at2"/>
<keyword evidence="3" id="KW-1185">Reference proteome</keyword>
<dbReference type="EMBL" id="FNHS01000007">
    <property type="protein sequence ID" value="SDN35024.1"/>
    <property type="molecule type" value="Genomic_DNA"/>
</dbReference>
<keyword evidence="1" id="KW-0472">Membrane</keyword>
<sequence>MATFNLKDRRHVPWPSRRDRNRAPLEAVNRTVLVSWLLSAVLCLALAAPCPPPVLPWVTAGLLSLSGFGWLGIALTGDEKPAASPHLTAWDAALLSFAASFGVQSAARLGLLGA</sequence>
<dbReference type="RefSeq" id="WP_091716447.1">
    <property type="nucleotide sequence ID" value="NZ_FNHS01000007.1"/>
</dbReference>
<evidence type="ECO:0000313" key="2">
    <source>
        <dbReference type="EMBL" id="SDN35024.1"/>
    </source>
</evidence>
<gene>
    <name evidence="2" type="ORF">SAMN05216360_107278</name>
</gene>
<reference evidence="3" key="1">
    <citation type="submission" date="2016-10" db="EMBL/GenBank/DDBJ databases">
        <authorList>
            <person name="Varghese N."/>
            <person name="Submissions S."/>
        </authorList>
    </citation>
    <scope>NUCLEOTIDE SEQUENCE [LARGE SCALE GENOMIC DNA]</scope>
    <source>
        <strain evidence="3">BL47</strain>
    </source>
</reference>
<keyword evidence="1" id="KW-1133">Transmembrane helix</keyword>
<feature type="transmembrane region" description="Helical" evidence="1">
    <location>
        <begin position="57"/>
        <end position="75"/>
    </location>
</feature>
<name>A0A1H0ANZ2_9HYPH</name>
<dbReference type="AlphaFoldDB" id="A0A1H0ANZ2"/>
<dbReference type="STRING" id="582672.SAMN05216360_107278"/>